<keyword evidence="2" id="KW-0255">Endonuclease</keyword>
<evidence type="ECO:0000313" key="3">
    <source>
        <dbReference type="Proteomes" id="UP000238479"/>
    </source>
</evidence>
<dbReference type="PANTHER" id="PTHR35218:SF9">
    <property type="entry name" value="ENDONUCLEASE_EXONUCLEASE_PHOSPHATASE DOMAIN-CONTAINING PROTEIN"/>
    <property type="match status" value="1"/>
</dbReference>
<gene>
    <name evidence="2" type="ORF">RchiOBHm_Chr1g0364721</name>
</gene>
<dbReference type="GO" id="GO:0004527">
    <property type="term" value="F:exonuclease activity"/>
    <property type="evidence" value="ECO:0007669"/>
    <property type="project" value="UniProtKB-KW"/>
</dbReference>
<keyword evidence="3" id="KW-1185">Reference proteome</keyword>
<keyword evidence="2" id="KW-0378">Hydrolase</keyword>
<reference evidence="2 3" key="1">
    <citation type="journal article" date="2018" name="Nat. Genet.">
        <title>The Rosa genome provides new insights in the design of modern roses.</title>
        <authorList>
            <person name="Bendahmane M."/>
        </authorList>
    </citation>
    <scope>NUCLEOTIDE SEQUENCE [LARGE SCALE GENOMIC DNA]</scope>
    <source>
        <strain evidence="3">cv. Old Blush</strain>
    </source>
</reference>
<protein>
    <submittedName>
        <fullName evidence="2">Putative endonuclease/exonuclease/phosphatase</fullName>
    </submittedName>
</protein>
<sequence>MNYISWNCQGLGKPLTVQTLREVTRSHSPAFVFLSETHQSYHFVDKVRRQFGYSKGFNVEPIETAGGLSLWWKPEFSVSILDYSMHFVDTVVTKTGSSRFRITWLYGPPYFADKEKFWDSWNSKNWNDGTPWLVIGDLNELISQHEKEGRATWGLNRKHFLRCFQNTNKLIDIPRAEFHLGKEGGWCNCAARKIG</sequence>
<dbReference type="AlphaFoldDB" id="A0A2P6SJT3"/>
<dbReference type="GO" id="GO:0004519">
    <property type="term" value="F:endonuclease activity"/>
    <property type="evidence" value="ECO:0007669"/>
    <property type="project" value="UniProtKB-KW"/>
</dbReference>
<keyword evidence="2" id="KW-0540">Nuclease</keyword>
<proteinExistence type="predicted"/>
<feature type="domain" description="Endonuclease/exonuclease/phosphatase" evidence="1">
    <location>
        <begin position="4"/>
        <end position="140"/>
    </location>
</feature>
<evidence type="ECO:0000259" key="1">
    <source>
        <dbReference type="Pfam" id="PF03372"/>
    </source>
</evidence>
<dbReference type="SUPFAM" id="SSF56219">
    <property type="entry name" value="DNase I-like"/>
    <property type="match status" value="1"/>
</dbReference>
<organism evidence="2 3">
    <name type="scientific">Rosa chinensis</name>
    <name type="common">China rose</name>
    <dbReference type="NCBI Taxonomy" id="74649"/>
    <lineage>
        <taxon>Eukaryota</taxon>
        <taxon>Viridiplantae</taxon>
        <taxon>Streptophyta</taxon>
        <taxon>Embryophyta</taxon>
        <taxon>Tracheophyta</taxon>
        <taxon>Spermatophyta</taxon>
        <taxon>Magnoliopsida</taxon>
        <taxon>eudicotyledons</taxon>
        <taxon>Gunneridae</taxon>
        <taxon>Pentapetalae</taxon>
        <taxon>rosids</taxon>
        <taxon>fabids</taxon>
        <taxon>Rosales</taxon>
        <taxon>Rosaceae</taxon>
        <taxon>Rosoideae</taxon>
        <taxon>Rosoideae incertae sedis</taxon>
        <taxon>Rosa</taxon>
    </lineage>
</organism>
<dbReference type="Gene3D" id="3.60.10.10">
    <property type="entry name" value="Endonuclease/exonuclease/phosphatase"/>
    <property type="match status" value="1"/>
</dbReference>
<dbReference type="Proteomes" id="UP000238479">
    <property type="component" value="Chromosome 1"/>
</dbReference>
<dbReference type="InterPro" id="IPR036691">
    <property type="entry name" value="Endo/exonu/phosph_ase_sf"/>
</dbReference>
<accession>A0A2P6SJT3</accession>
<dbReference type="OMA" id="CETICKK"/>
<keyword evidence="2" id="KW-0269">Exonuclease</keyword>
<dbReference type="PANTHER" id="PTHR35218">
    <property type="entry name" value="RNASE H DOMAIN-CONTAINING PROTEIN"/>
    <property type="match status" value="1"/>
</dbReference>
<dbReference type="Pfam" id="PF03372">
    <property type="entry name" value="Exo_endo_phos"/>
    <property type="match status" value="1"/>
</dbReference>
<comment type="caution">
    <text evidence="2">The sequence shown here is derived from an EMBL/GenBank/DDBJ whole genome shotgun (WGS) entry which is preliminary data.</text>
</comment>
<name>A0A2P6SJT3_ROSCH</name>
<evidence type="ECO:0000313" key="2">
    <source>
        <dbReference type="EMBL" id="PRQ58940.1"/>
    </source>
</evidence>
<dbReference type="InterPro" id="IPR005135">
    <property type="entry name" value="Endo/exonuclease/phosphatase"/>
</dbReference>
<dbReference type="Gramene" id="PRQ58940">
    <property type="protein sequence ID" value="PRQ58940"/>
    <property type="gene ID" value="RchiOBHm_Chr1g0364721"/>
</dbReference>
<dbReference type="EMBL" id="PDCK01000039">
    <property type="protein sequence ID" value="PRQ58940.1"/>
    <property type="molecule type" value="Genomic_DNA"/>
</dbReference>